<evidence type="ECO:0000313" key="2">
    <source>
        <dbReference type="EMBL" id="JAC67794.1"/>
    </source>
</evidence>
<reference evidence="2" key="1">
    <citation type="submission" date="2014-05" db="EMBL/GenBank/DDBJ databases">
        <title>The transcriptome of the halophilic microalga Tetraselmis sp. GSL018 isolated from the Great Salt Lake, Utah.</title>
        <authorList>
            <person name="Jinkerson R.E."/>
            <person name="D'Adamo S."/>
            <person name="Posewitz M.C."/>
        </authorList>
    </citation>
    <scope>NUCLEOTIDE SEQUENCE</scope>
    <source>
        <strain evidence="2">GSL018</strain>
    </source>
</reference>
<name>A0A061RAK4_9CHLO</name>
<accession>A0A061RAK4</accession>
<feature type="compositionally biased region" description="Low complexity" evidence="1">
    <location>
        <begin position="137"/>
        <end position="165"/>
    </location>
</feature>
<sequence length="215" mass="23544">MPRKAVNQDPPWRSATGSRRQLNLFIEDKLEEMQNYTYTSIEDVKLKAQNRNEEIDEYIRKTQEPQDQDTGKPKKFVPLYLEEDMQLQARELALKVNNKRSPSGNFFQTSNPAMYMDTAKSNLEGGSSITLEALRATGRTGPAAKAGKGTQGAPAAGPAPTAEAPRGGGPAAGEQPWLLPHQTGRRNPEMAKAVSSKRTPNGAFAHYGLAVYGRS</sequence>
<feature type="region of interest" description="Disordered" evidence="1">
    <location>
        <begin position="137"/>
        <end position="197"/>
    </location>
</feature>
<gene>
    <name evidence="2" type="ORF">TSPGSL018_10222</name>
</gene>
<dbReference type="AlphaFoldDB" id="A0A061RAK4"/>
<protein>
    <submittedName>
        <fullName evidence="2">Uncharacterized protein</fullName>
    </submittedName>
</protein>
<organism evidence="2">
    <name type="scientific">Tetraselmis sp. GSL018</name>
    <dbReference type="NCBI Taxonomy" id="582737"/>
    <lineage>
        <taxon>Eukaryota</taxon>
        <taxon>Viridiplantae</taxon>
        <taxon>Chlorophyta</taxon>
        <taxon>core chlorophytes</taxon>
        <taxon>Chlorodendrophyceae</taxon>
        <taxon>Chlorodendrales</taxon>
        <taxon>Chlorodendraceae</taxon>
        <taxon>Tetraselmis</taxon>
    </lineage>
</organism>
<evidence type="ECO:0000256" key="1">
    <source>
        <dbReference type="SAM" id="MobiDB-lite"/>
    </source>
</evidence>
<proteinExistence type="predicted"/>
<dbReference type="EMBL" id="GBEZ01018667">
    <property type="protein sequence ID" value="JAC67794.1"/>
    <property type="molecule type" value="Transcribed_RNA"/>
</dbReference>